<keyword evidence="1" id="KW-0812">Transmembrane</keyword>
<evidence type="ECO:0000313" key="2">
    <source>
        <dbReference type="EMBL" id="MBB3842306.1"/>
    </source>
</evidence>
<reference evidence="2 3" key="1">
    <citation type="submission" date="2020-08" db="EMBL/GenBank/DDBJ databases">
        <title>Genomic Encyclopedia of Type Strains, Phase IV (KMG-IV): sequencing the most valuable type-strain genomes for metagenomic binning, comparative biology and taxonomic classification.</title>
        <authorList>
            <person name="Goeker M."/>
        </authorList>
    </citation>
    <scope>NUCLEOTIDE SEQUENCE [LARGE SCALE GENOMIC DNA]</scope>
    <source>
        <strain evidence="2 3">DSM 17976</strain>
    </source>
</reference>
<organism evidence="2 3">
    <name type="scientific">Runella defluvii</name>
    <dbReference type="NCBI Taxonomy" id="370973"/>
    <lineage>
        <taxon>Bacteria</taxon>
        <taxon>Pseudomonadati</taxon>
        <taxon>Bacteroidota</taxon>
        <taxon>Cytophagia</taxon>
        <taxon>Cytophagales</taxon>
        <taxon>Spirosomataceae</taxon>
        <taxon>Runella</taxon>
    </lineage>
</organism>
<feature type="transmembrane region" description="Helical" evidence="1">
    <location>
        <begin position="201"/>
        <end position="217"/>
    </location>
</feature>
<comment type="caution">
    <text evidence="2">The sequence shown here is derived from an EMBL/GenBank/DDBJ whole genome shotgun (WGS) entry which is preliminary data.</text>
</comment>
<dbReference type="Proteomes" id="UP000541352">
    <property type="component" value="Unassembled WGS sequence"/>
</dbReference>
<feature type="transmembrane region" description="Helical" evidence="1">
    <location>
        <begin position="139"/>
        <end position="158"/>
    </location>
</feature>
<keyword evidence="1" id="KW-0472">Membrane</keyword>
<feature type="transmembrane region" description="Helical" evidence="1">
    <location>
        <begin position="179"/>
        <end position="195"/>
    </location>
</feature>
<dbReference type="EMBL" id="JACIBY010000033">
    <property type="protein sequence ID" value="MBB3842306.1"/>
    <property type="molecule type" value="Genomic_DNA"/>
</dbReference>
<name>A0A7W5ZUH0_9BACT</name>
<feature type="transmembrane region" description="Helical" evidence="1">
    <location>
        <begin position="356"/>
        <end position="372"/>
    </location>
</feature>
<keyword evidence="3" id="KW-1185">Reference proteome</keyword>
<gene>
    <name evidence="2" type="ORF">FHS57_006337</name>
</gene>
<feature type="transmembrane region" description="Helical" evidence="1">
    <location>
        <begin position="72"/>
        <end position="93"/>
    </location>
</feature>
<accession>A0A7W5ZUH0</accession>
<feature type="transmembrane region" description="Helical" evidence="1">
    <location>
        <begin position="7"/>
        <end position="25"/>
    </location>
</feature>
<proteinExistence type="predicted"/>
<feature type="transmembrane region" description="Helical" evidence="1">
    <location>
        <begin position="378"/>
        <end position="396"/>
    </location>
</feature>
<dbReference type="AlphaFoldDB" id="A0A7W5ZUH0"/>
<evidence type="ECO:0000313" key="3">
    <source>
        <dbReference type="Proteomes" id="UP000541352"/>
    </source>
</evidence>
<feature type="transmembrane region" description="Helical" evidence="1">
    <location>
        <begin position="224"/>
        <end position="242"/>
    </location>
</feature>
<sequence length="536" mass="61806">MTRYLSFILNVLVFGVVLATTSLTFETNDDVVSFFQTSGYLTGQPDGRLIFSHRWVGEILAWLYGALPGPNWYVWYLYAALVLSNVLITKLLIENNAQAAVISKGKYWKLLPPIAILSATIVWNLLFFCTALLRPQFTIAAMWLGAAGWFWLFCKLPFRDDLEKSLTKSVMSWLRQDKSLFKHFFIGIGALLVSGLVRWQAFVGISILLVPVLGYYMKAPMRRFWFGFAGIVGLLLYLNEHLNQQNQPLETSIAYQMAIDAVVNGPNNLDSITIKNKQFTANDLNLLQGWFWVDKTVFSPKKIIHLSEGIRQWRTPNQSLHHLMSSVYYNWPHVLVWLLVGLGLWKYSVKYQRKQVLWVGLWLCLLLGALAMTSRTPFHVLFPFVALLAAAVSIVHKTDWTKLRWPLVILLGTSQMYALYHCHLKNSAYTAAYQRNVTHLKQNSTKLYVVRGAAFPYEGSFSWWYKPQEQLHNLLPTGYLIHTPLYNDILRQWNIDNLAPALLQRNDIQLVDAPMEALQRFYLEKYQLKVDLNLKK</sequence>
<protein>
    <recommendedName>
        <fullName evidence="4">Glycosyltransferase RgtA/B/C/D-like domain-containing protein</fullName>
    </recommendedName>
</protein>
<evidence type="ECO:0000256" key="1">
    <source>
        <dbReference type="SAM" id="Phobius"/>
    </source>
</evidence>
<evidence type="ECO:0008006" key="4">
    <source>
        <dbReference type="Google" id="ProtNLM"/>
    </source>
</evidence>
<dbReference type="RefSeq" id="WP_183980589.1">
    <property type="nucleotide sequence ID" value="NZ_JACIBY010000033.1"/>
</dbReference>
<feature type="transmembrane region" description="Helical" evidence="1">
    <location>
        <begin position="327"/>
        <end position="344"/>
    </location>
</feature>
<keyword evidence="1" id="KW-1133">Transmembrane helix</keyword>
<feature type="transmembrane region" description="Helical" evidence="1">
    <location>
        <begin position="114"/>
        <end position="133"/>
    </location>
</feature>